<protein>
    <submittedName>
        <fullName evidence="1">Transposase</fullName>
    </submittedName>
</protein>
<evidence type="ECO:0000313" key="1">
    <source>
        <dbReference type="EMBL" id="VVE59709.1"/>
    </source>
</evidence>
<dbReference type="PANTHER" id="PTHR36455">
    <property type="match status" value="1"/>
</dbReference>
<dbReference type="InterPro" id="IPR008878">
    <property type="entry name" value="Transposase_IS66_Orf2"/>
</dbReference>
<keyword evidence="2" id="KW-1185">Reference proteome</keyword>
<dbReference type="Proteomes" id="UP000414233">
    <property type="component" value="Unassembled WGS sequence"/>
</dbReference>
<evidence type="ECO:0000313" key="2">
    <source>
        <dbReference type="Proteomes" id="UP000414233"/>
    </source>
</evidence>
<proteinExistence type="predicted"/>
<reference evidence="1 2" key="1">
    <citation type="submission" date="2019-08" db="EMBL/GenBank/DDBJ databases">
        <authorList>
            <person name="Peeters C."/>
        </authorList>
    </citation>
    <scope>NUCLEOTIDE SEQUENCE [LARGE SCALE GENOMIC DNA]</scope>
    <source>
        <strain evidence="1 2">LMG 30175</strain>
    </source>
</reference>
<gene>
    <name evidence="1" type="ORF">PTE30175_05614</name>
</gene>
<dbReference type="RefSeq" id="WP_150700323.1">
    <property type="nucleotide sequence ID" value="NZ_CABPRZ010000057.1"/>
</dbReference>
<dbReference type="OrthoDB" id="9801450at2"/>
<accession>A0A5E4ZEI5</accession>
<sequence length="117" mass="13989">MFRLDARLKVYLHREAVDFRKSINGLATLVEQALGLDPFAPAVYAFSNRRHDRIKLLLYDRTGFWLLMKRLEEDRFVWPRRQQAVMEITTEQLHWLLDGIDIEAVRRHPSRQYQHAG</sequence>
<name>A0A5E4ZEI5_9BURK</name>
<dbReference type="EMBL" id="CABPRZ010000057">
    <property type="protein sequence ID" value="VVE59709.1"/>
    <property type="molecule type" value="Genomic_DNA"/>
</dbReference>
<dbReference type="NCBIfam" id="NF033819">
    <property type="entry name" value="IS66_TnpB"/>
    <property type="match status" value="1"/>
</dbReference>
<dbReference type="AlphaFoldDB" id="A0A5E4ZEI5"/>
<dbReference type="PANTHER" id="PTHR36455:SF1">
    <property type="entry name" value="BLR8292 PROTEIN"/>
    <property type="match status" value="1"/>
</dbReference>
<dbReference type="Pfam" id="PF05717">
    <property type="entry name" value="TnpB_IS66"/>
    <property type="match status" value="1"/>
</dbReference>
<organism evidence="1 2">
    <name type="scientific">Pandoraea terrae</name>
    <dbReference type="NCBI Taxonomy" id="1537710"/>
    <lineage>
        <taxon>Bacteria</taxon>
        <taxon>Pseudomonadati</taxon>
        <taxon>Pseudomonadota</taxon>
        <taxon>Betaproteobacteria</taxon>
        <taxon>Burkholderiales</taxon>
        <taxon>Burkholderiaceae</taxon>
        <taxon>Pandoraea</taxon>
    </lineage>
</organism>